<protein>
    <submittedName>
        <fullName evidence="2">Uncharacterized protein</fullName>
    </submittedName>
</protein>
<gene>
    <name evidence="2" type="ORF">M1B72_03220</name>
</gene>
<keyword evidence="1" id="KW-0732">Signal</keyword>
<sequence>MRKMVSAALLLTLALAGGAFAALPPAGAKPAQVVNPHGASGAQPLAGGGLAEVIRSATLNNYRSMKVGEAFDRYSHFKVKAWREARGAAGTIYVDFCGSTPTGFLDFKTRREGITSKGVEVKFVIYPNGEYGIVMVSKTVVKDGRTTRYPMPDIKGVVDAIYANKKLDL</sequence>
<proteinExistence type="predicted"/>
<keyword evidence="3" id="KW-1185">Reference proteome</keyword>
<dbReference type="EMBL" id="CP096574">
    <property type="protein sequence ID" value="UPU36734.1"/>
    <property type="molecule type" value="Genomic_DNA"/>
</dbReference>
<dbReference type="Proteomes" id="UP000831485">
    <property type="component" value="Chromosome"/>
</dbReference>
<evidence type="ECO:0000256" key="1">
    <source>
        <dbReference type="SAM" id="SignalP"/>
    </source>
</evidence>
<organism evidence="2 3">
    <name type="scientific">Geomonas paludis</name>
    <dbReference type="NCBI Taxonomy" id="2740185"/>
    <lineage>
        <taxon>Bacteria</taxon>
        <taxon>Pseudomonadati</taxon>
        <taxon>Thermodesulfobacteriota</taxon>
        <taxon>Desulfuromonadia</taxon>
        <taxon>Geobacterales</taxon>
        <taxon>Geobacteraceae</taxon>
        <taxon>Geomonas</taxon>
    </lineage>
</organism>
<accession>A0ABY4LG18</accession>
<reference evidence="2" key="1">
    <citation type="submission" date="2022-04" db="EMBL/GenBank/DDBJ databases">
        <authorList>
            <person name="Liu G."/>
        </authorList>
    </citation>
    <scope>NUCLEOTIDE SEQUENCE</scope>
    <source>
        <strain evidence="2">RG22</strain>
    </source>
</reference>
<feature type="signal peptide" evidence="1">
    <location>
        <begin position="1"/>
        <end position="21"/>
    </location>
</feature>
<feature type="chain" id="PRO_5045739497" evidence="1">
    <location>
        <begin position="22"/>
        <end position="169"/>
    </location>
</feature>
<dbReference type="RefSeq" id="WP_248646954.1">
    <property type="nucleotide sequence ID" value="NZ_CP096574.1"/>
</dbReference>
<evidence type="ECO:0000313" key="2">
    <source>
        <dbReference type="EMBL" id="UPU36734.1"/>
    </source>
</evidence>
<name>A0ABY4LG18_9BACT</name>
<evidence type="ECO:0000313" key="3">
    <source>
        <dbReference type="Proteomes" id="UP000831485"/>
    </source>
</evidence>